<dbReference type="AlphaFoldDB" id="A0A4C1ZIT9"/>
<accession>A0A4C1ZIT9</accession>
<comment type="caution">
    <text evidence="1">The sequence shown here is derived from an EMBL/GenBank/DDBJ whole genome shotgun (WGS) entry which is preliminary data.</text>
</comment>
<protein>
    <submittedName>
        <fullName evidence="1">Uncharacterized protein</fullName>
    </submittedName>
</protein>
<name>A0A4C1ZIT9_EUMVA</name>
<dbReference type="Proteomes" id="UP000299102">
    <property type="component" value="Unassembled WGS sequence"/>
</dbReference>
<gene>
    <name evidence="1" type="ORF">EVAR_62528_1</name>
</gene>
<proteinExistence type="predicted"/>
<evidence type="ECO:0000313" key="2">
    <source>
        <dbReference type="Proteomes" id="UP000299102"/>
    </source>
</evidence>
<sequence>MSQEMKQLYSRANKSDLSFRRRFCTLISFQTPKRRANNTTRYLHPCIGAYRGLFIAQEFEIFTTKNRINKLHNKIPVTKKYTVQLTKLRRSELPANNIMRRLDSPRPFLLLRRVPISRHCDAFETDLTAAELLALYCTLVNVKLHTIFFYLID</sequence>
<dbReference type="EMBL" id="BGZK01001819">
    <property type="protein sequence ID" value="GBP86829.1"/>
    <property type="molecule type" value="Genomic_DNA"/>
</dbReference>
<organism evidence="1 2">
    <name type="scientific">Eumeta variegata</name>
    <name type="common">Bagworm moth</name>
    <name type="synonym">Eumeta japonica</name>
    <dbReference type="NCBI Taxonomy" id="151549"/>
    <lineage>
        <taxon>Eukaryota</taxon>
        <taxon>Metazoa</taxon>
        <taxon>Ecdysozoa</taxon>
        <taxon>Arthropoda</taxon>
        <taxon>Hexapoda</taxon>
        <taxon>Insecta</taxon>
        <taxon>Pterygota</taxon>
        <taxon>Neoptera</taxon>
        <taxon>Endopterygota</taxon>
        <taxon>Lepidoptera</taxon>
        <taxon>Glossata</taxon>
        <taxon>Ditrysia</taxon>
        <taxon>Tineoidea</taxon>
        <taxon>Psychidae</taxon>
        <taxon>Oiketicinae</taxon>
        <taxon>Eumeta</taxon>
    </lineage>
</organism>
<reference evidence="1 2" key="1">
    <citation type="journal article" date="2019" name="Commun. Biol.">
        <title>The bagworm genome reveals a unique fibroin gene that provides high tensile strength.</title>
        <authorList>
            <person name="Kono N."/>
            <person name="Nakamura H."/>
            <person name="Ohtoshi R."/>
            <person name="Tomita M."/>
            <person name="Numata K."/>
            <person name="Arakawa K."/>
        </authorList>
    </citation>
    <scope>NUCLEOTIDE SEQUENCE [LARGE SCALE GENOMIC DNA]</scope>
</reference>
<keyword evidence="2" id="KW-1185">Reference proteome</keyword>
<evidence type="ECO:0000313" key="1">
    <source>
        <dbReference type="EMBL" id="GBP86829.1"/>
    </source>
</evidence>